<evidence type="ECO:0000259" key="3">
    <source>
        <dbReference type="Pfam" id="PF11893"/>
    </source>
</evidence>
<organism evidence="4 5">
    <name type="scientific">Ferrimonas aestuarii</name>
    <dbReference type="NCBI Taxonomy" id="2569539"/>
    <lineage>
        <taxon>Bacteria</taxon>
        <taxon>Pseudomonadati</taxon>
        <taxon>Pseudomonadota</taxon>
        <taxon>Gammaproteobacteria</taxon>
        <taxon>Alteromonadales</taxon>
        <taxon>Ferrimonadaceae</taxon>
        <taxon>Ferrimonas</taxon>
    </lineage>
</organism>
<dbReference type="PIRSF" id="PIRSF004950">
    <property type="entry name" value="Mmb_sulf_HI0842"/>
    <property type="match status" value="1"/>
</dbReference>
<dbReference type="InterPro" id="IPR052701">
    <property type="entry name" value="GAG_Ulvan_Degrading_Sulfatases"/>
</dbReference>
<dbReference type="Pfam" id="PF11893">
    <property type="entry name" value="DUF3413"/>
    <property type="match status" value="1"/>
</dbReference>
<feature type="transmembrane region" description="Helical" evidence="1">
    <location>
        <begin position="133"/>
        <end position="153"/>
    </location>
</feature>
<dbReference type="AlphaFoldDB" id="A0A4U1BLB2"/>
<reference evidence="4 5" key="1">
    <citation type="submission" date="2019-04" db="EMBL/GenBank/DDBJ databases">
        <authorList>
            <person name="Hwang J.C."/>
        </authorList>
    </citation>
    <scope>NUCLEOTIDE SEQUENCE [LARGE SCALE GENOMIC DNA]</scope>
    <source>
        <strain evidence="4 5">IMCC35002</strain>
    </source>
</reference>
<feature type="domain" description="Sulfatase N-terminal" evidence="2">
    <location>
        <begin position="258"/>
        <end position="512"/>
    </location>
</feature>
<dbReference type="PANTHER" id="PTHR43751">
    <property type="entry name" value="SULFATASE"/>
    <property type="match status" value="1"/>
</dbReference>
<feature type="transmembrane region" description="Helical" evidence="1">
    <location>
        <begin position="49"/>
        <end position="73"/>
    </location>
</feature>
<keyword evidence="1" id="KW-0812">Transmembrane</keyword>
<feature type="domain" description="Inner membrane protein YejM N-terminal" evidence="3">
    <location>
        <begin position="7"/>
        <end position="247"/>
    </location>
</feature>
<dbReference type="OrthoDB" id="236686at2"/>
<name>A0A4U1BLB2_9GAMM</name>
<dbReference type="EMBL" id="SWCJ01000014">
    <property type="protein sequence ID" value="TKB52759.1"/>
    <property type="molecule type" value="Genomic_DNA"/>
</dbReference>
<accession>A0A4U1BLB2</accession>
<keyword evidence="1" id="KW-0472">Membrane</keyword>
<evidence type="ECO:0000313" key="5">
    <source>
        <dbReference type="Proteomes" id="UP000305675"/>
    </source>
</evidence>
<dbReference type="Pfam" id="PF00884">
    <property type="entry name" value="Sulfatase"/>
    <property type="match status" value="1"/>
</dbReference>
<evidence type="ECO:0000259" key="2">
    <source>
        <dbReference type="Pfam" id="PF00884"/>
    </source>
</evidence>
<proteinExistence type="predicted"/>
<dbReference type="PANTHER" id="PTHR43751:SF3">
    <property type="entry name" value="SULFATASE N-TERMINAL DOMAIN-CONTAINING PROTEIN"/>
    <property type="match status" value="1"/>
</dbReference>
<keyword evidence="5" id="KW-1185">Reference proteome</keyword>
<dbReference type="InterPro" id="IPR017850">
    <property type="entry name" value="Alkaline_phosphatase_core_sf"/>
</dbReference>
<gene>
    <name evidence="4" type="ORF">FCL42_15735</name>
</gene>
<dbReference type="Gene3D" id="3.40.720.10">
    <property type="entry name" value="Alkaline Phosphatase, subunit A"/>
    <property type="match status" value="1"/>
</dbReference>
<dbReference type="InterPro" id="IPR024588">
    <property type="entry name" value="YejM_N"/>
</dbReference>
<comment type="caution">
    <text evidence="4">The sequence shown here is derived from an EMBL/GenBank/DDBJ whole genome shotgun (WGS) entry which is preliminary data.</text>
</comment>
<evidence type="ECO:0000313" key="4">
    <source>
        <dbReference type="EMBL" id="TKB52759.1"/>
    </source>
</evidence>
<protein>
    <submittedName>
        <fullName evidence="4">DUF3413 domain-containing protein</fullName>
    </submittedName>
</protein>
<evidence type="ECO:0000256" key="1">
    <source>
        <dbReference type="SAM" id="Phobius"/>
    </source>
</evidence>
<dbReference type="RefSeq" id="WP_136864382.1">
    <property type="nucleotide sequence ID" value="NZ_SWCJ01000014.1"/>
</dbReference>
<feature type="transmembrane region" description="Helical" evidence="1">
    <location>
        <begin position="20"/>
        <end position="37"/>
    </location>
</feature>
<feature type="transmembrane region" description="Helical" evidence="1">
    <location>
        <begin position="165"/>
        <end position="187"/>
    </location>
</feature>
<dbReference type="InterPro" id="IPR012159">
    <property type="entry name" value="YejM-like"/>
</dbReference>
<keyword evidence="1" id="KW-1133">Transmembrane helix</keyword>
<dbReference type="InterPro" id="IPR000917">
    <property type="entry name" value="Sulfatase_N"/>
</dbReference>
<dbReference type="SUPFAM" id="SSF53649">
    <property type="entry name" value="Alkaline phosphatase-like"/>
    <property type="match status" value="1"/>
</dbReference>
<feature type="transmembrane region" description="Helical" evidence="1">
    <location>
        <begin position="85"/>
        <end position="107"/>
    </location>
</feature>
<sequence length="596" mass="67250">MYASELQRDKVSRLVTWGHWFAFFNGIIATLIAIRYVKLLGWPETLLAQGYAVITLVGHFAFVSFLGYLLLLFPITLLLPYSKILRGLAAVLATIAHTVLVYDILVFDHYRLHLNPFVFDLSFADLPQLISNAWLLILPAAMLALQLTLANGLWRRIERLSRKNLGGKVTTVMVALFLGSHLLHIWADANIYQPILKQDKMLPLHYPATARNFMAKQGIVDEDTYIERVQTAKPTDQLNYPVEPMQCSVEETPSIVMVTVEALRQNMINQQTMPKLMAWSQQAQVFTQHFSGSNEADQGIRSMLYGMLPSYESYLEADRKAPILTQELKKAGYNLQVLGFTQTQQGLKNAIALEQVNKLPEYHYETAAERDINTTQQALMALSMNSGPSFTLINYHAPSVYSTPVGFVGLPTVKPSEGYNEAQGVLFNQYRSSLNFLDTLLAKLLEQLPKDTVVIITGTHGQEFTSLNDHLTRNFSNATTQVPLMIRWPNGTQGKVNYQTSHYAIAPTLLTQVLGCTNSPEQYSFGDTLSAPSHSDYLVMANRRYFAIRTDNSITVIGRGGDYRVYDHHDNRIRKAKLNAPAMLSLMKENRRMFIK</sequence>
<dbReference type="Proteomes" id="UP000305675">
    <property type="component" value="Unassembled WGS sequence"/>
</dbReference>